<organism evidence="1 2">
    <name type="scientific">Anaerocolumna jejuensis DSM 15929</name>
    <dbReference type="NCBI Taxonomy" id="1121322"/>
    <lineage>
        <taxon>Bacteria</taxon>
        <taxon>Bacillati</taxon>
        <taxon>Bacillota</taxon>
        <taxon>Clostridia</taxon>
        <taxon>Lachnospirales</taxon>
        <taxon>Lachnospiraceae</taxon>
        <taxon>Anaerocolumna</taxon>
    </lineage>
</organism>
<dbReference type="InterPro" id="IPR016181">
    <property type="entry name" value="Acyl_CoA_acyltransferase"/>
</dbReference>
<sequence length="234" mass="27130">MNKVLDLIQRDFLVFLKDLLGEADVDERTNSSVRFCIKVGRESFVVEVHMSDRENYVALTNIMLPNSMKGKGVGTEIIRILAKQCKDNGYDLYITVITNPQWIEGLKKHGGVLTSEDCIYIDNDKWLENHNEKKFNFVRVDGEFVLQDEVEKYKELKNVCSDKVIELFKRWDAVIDIKRGDNNEVKTIIADANEITYWVDFNDKTLKIISKLIEEDSLEQYIKTNQFIGSMVGF</sequence>
<dbReference type="AlphaFoldDB" id="A0A1M6KJ73"/>
<accession>A0A1M6KJ73</accession>
<gene>
    <name evidence="1" type="ORF">SAMN02745136_00474</name>
</gene>
<proteinExistence type="predicted"/>
<reference evidence="1 2" key="1">
    <citation type="submission" date="2016-11" db="EMBL/GenBank/DDBJ databases">
        <authorList>
            <person name="Jaros S."/>
            <person name="Januszkiewicz K."/>
            <person name="Wedrychowicz H."/>
        </authorList>
    </citation>
    <scope>NUCLEOTIDE SEQUENCE [LARGE SCALE GENOMIC DNA]</scope>
    <source>
        <strain evidence="1 2">DSM 15929</strain>
    </source>
</reference>
<dbReference type="STRING" id="1121322.SAMN02745136_00474"/>
<name>A0A1M6KJ73_9FIRM</name>
<evidence type="ECO:0000313" key="1">
    <source>
        <dbReference type="EMBL" id="SHJ59006.1"/>
    </source>
</evidence>
<dbReference type="OrthoDB" id="9757976at2"/>
<dbReference type="SUPFAM" id="SSF55729">
    <property type="entry name" value="Acyl-CoA N-acyltransferases (Nat)"/>
    <property type="match status" value="1"/>
</dbReference>
<protein>
    <submittedName>
        <fullName evidence="1">Uncharacterized protein</fullName>
    </submittedName>
</protein>
<dbReference type="Proteomes" id="UP000184386">
    <property type="component" value="Unassembled WGS sequence"/>
</dbReference>
<dbReference type="RefSeq" id="WP_073272531.1">
    <property type="nucleotide sequence ID" value="NZ_FRAC01000006.1"/>
</dbReference>
<keyword evidence="2" id="KW-1185">Reference proteome</keyword>
<evidence type="ECO:0000313" key="2">
    <source>
        <dbReference type="Proteomes" id="UP000184386"/>
    </source>
</evidence>
<dbReference type="EMBL" id="FRAC01000006">
    <property type="protein sequence ID" value="SHJ59006.1"/>
    <property type="molecule type" value="Genomic_DNA"/>
</dbReference>